<name>A0A1F4YD42_9BACT</name>
<proteinExistence type="predicted"/>
<gene>
    <name evidence="1" type="ORF">A2876_03995</name>
</gene>
<comment type="caution">
    <text evidence="1">The sequence shown here is derived from an EMBL/GenBank/DDBJ whole genome shotgun (WGS) entry which is preliminary data.</text>
</comment>
<reference evidence="1 2" key="1">
    <citation type="journal article" date="2016" name="Nat. Commun.">
        <title>Thousands of microbial genomes shed light on interconnected biogeochemical processes in an aquifer system.</title>
        <authorList>
            <person name="Anantharaman K."/>
            <person name="Brown C.T."/>
            <person name="Hug L.A."/>
            <person name="Sharon I."/>
            <person name="Castelle C.J."/>
            <person name="Probst A.J."/>
            <person name="Thomas B.C."/>
            <person name="Singh A."/>
            <person name="Wilkins M.J."/>
            <person name="Karaoz U."/>
            <person name="Brodie E.L."/>
            <person name="Williams K.H."/>
            <person name="Hubbard S.S."/>
            <person name="Banfield J.F."/>
        </authorList>
    </citation>
    <scope>NUCLEOTIDE SEQUENCE [LARGE SCALE GENOMIC DNA]</scope>
</reference>
<dbReference type="EMBL" id="MEXH01000027">
    <property type="protein sequence ID" value="OGC91885.1"/>
    <property type="molecule type" value="Genomic_DNA"/>
</dbReference>
<dbReference type="Proteomes" id="UP000178176">
    <property type="component" value="Unassembled WGS sequence"/>
</dbReference>
<dbReference type="AlphaFoldDB" id="A0A1F4YD42"/>
<evidence type="ECO:0000313" key="1">
    <source>
        <dbReference type="EMBL" id="OGC91885.1"/>
    </source>
</evidence>
<accession>A0A1F4YD42</accession>
<evidence type="ECO:0000313" key="2">
    <source>
        <dbReference type="Proteomes" id="UP000178176"/>
    </source>
</evidence>
<organism evidence="1 2">
    <name type="scientific">Candidatus Amesbacteria bacterium RIFCSPHIGHO2_01_FULL_48_32b</name>
    <dbReference type="NCBI Taxonomy" id="1797253"/>
    <lineage>
        <taxon>Bacteria</taxon>
        <taxon>Candidatus Amesiibacteriota</taxon>
    </lineage>
</organism>
<sequence>MSSEEEKYYVISETGFGGRLFRMAERYIEKGGEVKKTASNSRSADNAYLSLTTRESPSGKLYTVSARSSKRVNVALLQPSDDADFVNFAESRTPQNGKINPAEIPITASDPVEFTLSILARIIAEQETETPLALFSKVIERESVFPTQNLPEIIRRAQMRQQQNQQFKFACFACLDFKCVVQNNRPFYYLGQEENRLETPRLYRKTQTLTSALSQTGIAYNLDILLADNDPFDIYSEWLTNSDQKSAISHYAARLRQKLGNISPSVGLKLWSEVQSPYQAQYYQDFNAAYTSLDLLVGEDYIQSSIRRRLAYFDKLGIKTDAEIIRICDLTAKRNVSLYAAQGPILNKEYDALIISDPDPTRLGKIQSLLCPDLPIWYPYSG</sequence>
<protein>
    <submittedName>
        <fullName evidence="1">Uncharacterized protein</fullName>
    </submittedName>
</protein>